<sequence>MTALRFPCRIFETQKRMDDYGADDMRYGDLTESQLKNEYHLHDVSTRIDPYTLTEITPFRQPHSRFYGSWGAGAKHSTAECVTILFDEMRHLSQAFAIYGPYRHLIEEMITHMQHGEGAPFSSPYLNSALRMHIINDRSSENSTRLLLQDTFALKIDWKNKFYPASDKAELKKAISKGKLPKFDRFQDKINGMGITVHDTWATHITIESLCIDNYHYRARVKYTIQDHFGLDAYDILKAKFNLFRFFRIWFVLQRYNRFGFKPFITNMEAITEITGDARR</sequence>
<evidence type="ECO:0000313" key="1">
    <source>
        <dbReference type="EMBL" id="ARJ44053.1"/>
    </source>
</evidence>
<dbReference type="KEGG" id="palh:B1H58_19720"/>
<evidence type="ECO:0000313" key="2">
    <source>
        <dbReference type="Proteomes" id="UP000192900"/>
    </source>
</evidence>
<proteinExistence type="predicted"/>
<organism evidence="1 2">
    <name type="scientific">Pantoea alhagi</name>
    <dbReference type="NCBI Taxonomy" id="1891675"/>
    <lineage>
        <taxon>Bacteria</taxon>
        <taxon>Pseudomonadati</taxon>
        <taxon>Pseudomonadota</taxon>
        <taxon>Gammaproteobacteria</taxon>
        <taxon>Enterobacterales</taxon>
        <taxon>Erwiniaceae</taxon>
        <taxon>Pantoea</taxon>
    </lineage>
</organism>
<dbReference type="Pfam" id="PF11692">
    <property type="entry name" value="DUF3289"/>
    <property type="match status" value="1"/>
</dbReference>
<dbReference type="InterPro" id="IPR017483">
    <property type="entry name" value="CHP03034"/>
</dbReference>
<evidence type="ECO:0008006" key="3">
    <source>
        <dbReference type="Google" id="ProtNLM"/>
    </source>
</evidence>
<reference evidence="1 2" key="1">
    <citation type="submission" date="2017-02" db="EMBL/GenBank/DDBJ databases">
        <title>Complete genome sequence of the drought resistance-promoting endophyte Pantoea alhagi LTYR-11Z.</title>
        <authorList>
            <person name="Zhang L."/>
        </authorList>
    </citation>
    <scope>NUCLEOTIDE SEQUENCE [LARGE SCALE GENOMIC DNA]</scope>
    <source>
        <strain evidence="1 2">LTYR-11Z</strain>
    </source>
</reference>
<protein>
    <recommendedName>
        <fullName evidence="3">DUF3289 domain-containing protein</fullName>
    </recommendedName>
</protein>
<dbReference type="STRING" id="1891675.B1H58_19720"/>
<name>A0A1W6BAJ6_9GAMM</name>
<dbReference type="Proteomes" id="UP000192900">
    <property type="component" value="Chromosome"/>
</dbReference>
<dbReference type="AlphaFoldDB" id="A0A1W6BAJ6"/>
<keyword evidence="2" id="KW-1185">Reference proteome</keyword>
<gene>
    <name evidence="1" type="ORF">B1H58_19720</name>
</gene>
<dbReference type="OrthoDB" id="612868at2"/>
<dbReference type="NCBIfam" id="TIGR03034">
    <property type="entry name" value="YPO3983 family protein"/>
    <property type="match status" value="1"/>
</dbReference>
<accession>A0A1W6BAJ6</accession>
<dbReference type="EMBL" id="CP019706">
    <property type="protein sequence ID" value="ARJ44053.1"/>
    <property type="molecule type" value="Genomic_DNA"/>
</dbReference>
<dbReference type="RefSeq" id="WP_085072098.1">
    <property type="nucleotide sequence ID" value="NZ_CP019706.1"/>
</dbReference>